<keyword evidence="6 8" id="KW-0472">Membrane</keyword>
<reference evidence="11" key="2">
    <citation type="submission" date="2021-04" db="EMBL/GenBank/DDBJ databases">
        <authorList>
            <person name="Gilroy R."/>
        </authorList>
    </citation>
    <scope>NUCLEOTIDE SEQUENCE</scope>
    <source>
        <strain evidence="11">CHK169-11906</strain>
    </source>
</reference>
<dbReference type="InterPro" id="IPR012910">
    <property type="entry name" value="Plug_dom"/>
</dbReference>
<dbReference type="Proteomes" id="UP000824259">
    <property type="component" value="Unassembled WGS sequence"/>
</dbReference>
<accession>A0A9D2L4J6</accession>
<evidence type="ECO:0000313" key="12">
    <source>
        <dbReference type="Proteomes" id="UP000824259"/>
    </source>
</evidence>
<evidence type="ECO:0000256" key="7">
    <source>
        <dbReference type="ARBA" id="ARBA00023237"/>
    </source>
</evidence>
<dbReference type="PROSITE" id="PS52016">
    <property type="entry name" value="TONB_DEPENDENT_REC_3"/>
    <property type="match status" value="1"/>
</dbReference>
<dbReference type="NCBIfam" id="TIGR04057">
    <property type="entry name" value="SusC_RagA_signa"/>
    <property type="match status" value="1"/>
</dbReference>
<evidence type="ECO:0000256" key="9">
    <source>
        <dbReference type="SAM" id="SignalP"/>
    </source>
</evidence>
<comment type="similarity">
    <text evidence="8">Belongs to the TonB-dependent receptor family.</text>
</comment>
<protein>
    <submittedName>
        <fullName evidence="11">SusC/RagA family TonB-linked outer membrane protein</fullName>
    </submittedName>
</protein>
<evidence type="ECO:0000256" key="5">
    <source>
        <dbReference type="ARBA" id="ARBA00022729"/>
    </source>
</evidence>
<evidence type="ECO:0000259" key="10">
    <source>
        <dbReference type="Pfam" id="PF07715"/>
    </source>
</evidence>
<dbReference type="InterPro" id="IPR039426">
    <property type="entry name" value="TonB-dep_rcpt-like"/>
</dbReference>
<evidence type="ECO:0000256" key="2">
    <source>
        <dbReference type="ARBA" id="ARBA00022448"/>
    </source>
</evidence>
<evidence type="ECO:0000256" key="6">
    <source>
        <dbReference type="ARBA" id="ARBA00023136"/>
    </source>
</evidence>
<proteinExistence type="inferred from homology"/>
<dbReference type="SUPFAM" id="SSF49464">
    <property type="entry name" value="Carboxypeptidase regulatory domain-like"/>
    <property type="match status" value="1"/>
</dbReference>
<feature type="domain" description="TonB-dependent receptor plug" evidence="10">
    <location>
        <begin position="116"/>
        <end position="223"/>
    </location>
</feature>
<comment type="caution">
    <text evidence="11">The sequence shown here is derived from an EMBL/GenBank/DDBJ whole genome shotgun (WGS) entry which is preliminary data.</text>
</comment>
<reference evidence="11" key="1">
    <citation type="journal article" date="2021" name="PeerJ">
        <title>Extensive microbial diversity within the chicken gut microbiome revealed by metagenomics and culture.</title>
        <authorList>
            <person name="Gilroy R."/>
            <person name="Ravi A."/>
            <person name="Getino M."/>
            <person name="Pursley I."/>
            <person name="Horton D.L."/>
            <person name="Alikhan N.F."/>
            <person name="Baker D."/>
            <person name="Gharbi K."/>
            <person name="Hall N."/>
            <person name="Watson M."/>
            <person name="Adriaenssens E.M."/>
            <person name="Foster-Nyarko E."/>
            <person name="Jarju S."/>
            <person name="Secka A."/>
            <person name="Antonio M."/>
            <person name="Oren A."/>
            <person name="Chaudhuri R.R."/>
            <person name="La Ragione R."/>
            <person name="Hildebrand F."/>
            <person name="Pallen M.J."/>
        </authorList>
    </citation>
    <scope>NUCLEOTIDE SEQUENCE</scope>
    <source>
        <strain evidence="11">CHK169-11906</strain>
    </source>
</reference>
<keyword evidence="3 8" id="KW-1134">Transmembrane beta strand</keyword>
<dbReference type="AlphaFoldDB" id="A0A9D2L4J6"/>
<dbReference type="GO" id="GO:0015344">
    <property type="term" value="F:siderophore uptake transmembrane transporter activity"/>
    <property type="evidence" value="ECO:0007669"/>
    <property type="project" value="TreeGrafter"/>
</dbReference>
<feature type="chain" id="PRO_5038404954" evidence="9">
    <location>
        <begin position="22"/>
        <end position="1008"/>
    </location>
</feature>
<keyword evidence="5 9" id="KW-0732">Signal</keyword>
<dbReference type="Gene3D" id="2.170.130.10">
    <property type="entry name" value="TonB-dependent receptor, plug domain"/>
    <property type="match status" value="1"/>
</dbReference>
<dbReference type="InterPro" id="IPR008969">
    <property type="entry name" value="CarboxyPept-like_regulatory"/>
</dbReference>
<keyword evidence="7 8" id="KW-0998">Cell outer membrane</keyword>
<dbReference type="PANTHER" id="PTHR30069">
    <property type="entry name" value="TONB-DEPENDENT OUTER MEMBRANE RECEPTOR"/>
    <property type="match status" value="1"/>
</dbReference>
<dbReference type="SUPFAM" id="SSF56935">
    <property type="entry name" value="Porins"/>
    <property type="match status" value="1"/>
</dbReference>
<dbReference type="InterPro" id="IPR023996">
    <property type="entry name" value="TonB-dep_OMP_SusC/RagA"/>
</dbReference>
<gene>
    <name evidence="11" type="ORF">H9779_06240</name>
</gene>
<dbReference type="Pfam" id="PF07715">
    <property type="entry name" value="Plug"/>
    <property type="match status" value="1"/>
</dbReference>
<dbReference type="EMBL" id="DWYR01000016">
    <property type="protein sequence ID" value="HJA99179.1"/>
    <property type="molecule type" value="Genomic_DNA"/>
</dbReference>
<name>A0A9D2L4J6_9BACT</name>
<dbReference type="Gene3D" id="2.40.170.20">
    <property type="entry name" value="TonB-dependent receptor, beta-barrel domain"/>
    <property type="match status" value="1"/>
</dbReference>
<dbReference type="InterPro" id="IPR037066">
    <property type="entry name" value="Plug_dom_sf"/>
</dbReference>
<sequence length="1008" mass="110775">MIKKIVLSLITVLSFCSLAIAQNKQVTGTVTDVQGEPILGATVVAEGTTSGTTTDIDGRFALMVPADGSIVVSFIGYETKHVSVVGMTNVNVTLKEASEIIDEIVVVGYGSGKKISSVIGQVDQVKSDKIENRPSNNVADALQGQVAGLQIMTGSGEVNQTSSIRIHGIGSINAGTSPLILLDGAPISSSTLLALNQNDIASINVLKDAAATSIYGSRAANGVIYVTTKTGRRNQGEDVEVTLRAQYAMTSAIDPRITPMNSEEFINYRAASAVADKYGVYSPNNRNYNTYLNIERQKLISQYNIDMDTNVNWWDEIFEKNAPMYQVDLSVSGGSAKTAYYFSGNFSDETGILPGSASQRYTFRTNVDTKVNNWLRVGLNLGMGYTGASTADTDSTTGGLYVSNPVIAALITPSYQPLYDKETGEMLNFLTQTSAVNPLLTPYYMPRGSSRLQLNGSGYVELTPVKGLTIRSSLSADGFDWQPWSKTSPLTPSPTGGIFGSGSDTELYQRLYSWTWTNTAEYKFTLNDKHNFTALLGEETIYNSNTSTSFTVIGITSSDYINPSMGSEVSSLPSYGISQSASNSVFGHLEYNFDERYFFDVTLRNDASSRFAKEKRNAFFYSVGAKWNVKRESFLRDNETISDLGLSVSYGTQGNSDIGSYAYLRYLGASSAYDGTTTWALAALGDPNLTWEKQSILSVNLDIQLWKKLRVELGYYRRQTTDMLFSIPLAPSSGFSARAGNIGAMRNSGVDVTINYDIYNTKDWYINFRTTFNYNKNQVTKLWDPSLKTVSMGNGLYAWSVGDPYPTWEMPQWMGVDPNSGLDTWVSLDGGITTDFNNAAYVNQGTSYIAPYTGGFSITAQWKGLALSADFSWVAGNYVYNNTMYFLANGPVALNNGFNACTEAFDYWKEPGDATKYPRLDQDIQFDTRMLEKGDFMRLKNLQLSYSLPTHILQKTKFIKGLKVWIGGRNLWTVTGYNGLDPEAAEMGVDVDVYPNTRQITFGLEFKF</sequence>
<evidence type="ECO:0000256" key="8">
    <source>
        <dbReference type="PROSITE-ProRule" id="PRU01360"/>
    </source>
</evidence>
<dbReference type="Gene3D" id="2.60.40.1120">
    <property type="entry name" value="Carboxypeptidase-like, regulatory domain"/>
    <property type="match status" value="1"/>
</dbReference>
<dbReference type="InterPro" id="IPR023997">
    <property type="entry name" value="TonB-dep_OMP_SusC/RagA_CS"/>
</dbReference>
<organism evidence="11 12">
    <name type="scientific">Candidatus Alistipes avicola</name>
    <dbReference type="NCBI Taxonomy" id="2838432"/>
    <lineage>
        <taxon>Bacteria</taxon>
        <taxon>Pseudomonadati</taxon>
        <taxon>Bacteroidota</taxon>
        <taxon>Bacteroidia</taxon>
        <taxon>Bacteroidales</taxon>
        <taxon>Rikenellaceae</taxon>
        <taxon>Alistipes</taxon>
    </lineage>
</organism>
<dbReference type="GO" id="GO:0009279">
    <property type="term" value="C:cell outer membrane"/>
    <property type="evidence" value="ECO:0007669"/>
    <property type="project" value="UniProtKB-SubCell"/>
</dbReference>
<evidence type="ECO:0000313" key="11">
    <source>
        <dbReference type="EMBL" id="HJA99179.1"/>
    </source>
</evidence>
<keyword evidence="4 8" id="KW-0812">Transmembrane</keyword>
<dbReference type="Pfam" id="PF13715">
    <property type="entry name" value="CarbopepD_reg_2"/>
    <property type="match status" value="1"/>
</dbReference>
<feature type="signal peptide" evidence="9">
    <location>
        <begin position="1"/>
        <end position="21"/>
    </location>
</feature>
<keyword evidence="2 8" id="KW-0813">Transport</keyword>
<evidence type="ECO:0000256" key="4">
    <source>
        <dbReference type="ARBA" id="ARBA00022692"/>
    </source>
</evidence>
<dbReference type="PANTHER" id="PTHR30069:SF29">
    <property type="entry name" value="HEMOGLOBIN AND HEMOGLOBIN-HAPTOGLOBIN-BINDING PROTEIN 1-RELATED"/>
    <property type="match status" value="1"/>
</dbReference>
<dbReference type="InterPro" id="IPR036942">
    <property type="entry name" value="Beta-barrel_TonB_sf"/>
</dbReference>
<evidence type="ECO:0000256" key="3">
    <source>
        <dbReference type="ARBA" id="ARBA00022452"/>
    </source>
</evidence>
<evidence type="ECO:0000256" key="1">
    <source>
        <dbReference type="ARBA" id="ARBA00004571"/>
    </source>
</evidence>
<comment type="subcellular location">
    <subcellularLocation>
        <location evidence="1 8">Cell outer membrane</location>
        <topology evidence="1 8">Multi-pass membrane protein</topology>
    </subcellularLocation>
</comment>
<dbReference type="NCBIfam" id="TIGR04056">
    <property type="entry name" value="OMP_RagA_SusC"/>
    <property type="match status" value="1"/>
</dbReference>
<dbReference type="GO" id="GO:0044718">
    <property type="term" value="P:siderophore transmembrane transport"/>
    <property type="evidence" value="ECO:0007669"/>
    <property type="project" value="TreeGrafter"/>
</dbReference>